<dbReference type="PROSITE" id="PS01027">
    <property type="entry name" value="GLYCOSYL_HYDROL_F39"/>
    <property type="match status" value="1"/>
</dbReference>
<dbReference type="PRINTS" id="PR00745">
    <property type="entry name" value="GLHYDRLASE39"/>
</dbReference>
<evidence type="ECO:0000256" key="1">
    <source>
        <dbReference type="ARBA" id="ARBA00008875"/>
    </source>
</evidence>
<comment type="similarity">
    <text evidence="1">Belongs to the glycosyl hydrolase 39 family.</text>
</comment>
<dbReference type="Gene3D" id="3.20.20.80">
    <property type="entry name" value="Glycosidases"/>
    <property type="match status" value="1"/>
</dbReference>
<sequence>MTAPMTAAPFKVSTTVHADKPTEPYHPLWNWFGYDEPNYTYSPHGKKLLKELTELSGTPPHIRTHNLLTSGDGVAALKWGSTNAYTEDADGNPVYDWTIMDKIFDAYKEAGNKPMVQIGFTPEALSDFEGDYKHHWEPADKYATIVTGWASPPNDLKKWGDLIYAWARHLAERYGEDEVSSWPFEVWNEPDGHYWLGTIPEFCDMYDVSAKAVKRALPKARVGGPHTCGAFSNPKAQKFLRDFLQYVVDHNSPLDFIAFHAKGNPVIWKDHVRMGVHKQLRDIEANLDIINEFPTLKHLPVVIGESDPEGCAACSARVHPQNGYRNGPLYGVYVVESMLRTYELAKLKNIHIEGAVTWAFLFDDQAWYDGFRDLATNGVDKAVLNGFRMLGKLGGDWLASESTHRRDINDVMEHGVRGDPDVNVVATRDDKGISVLVWHYHDDDEAGPDAEVTISIDGWGDKKASLKHFRMDETHSNSFGMWKAMGKPENPQGADYAKLEASGQLAQIEDVAGVAVNAGTIELRTTLPRQGVSLLRLDW</sequence>
<protein>
    <submittedName>
        <fullName evidence="6 7">Beta-xylosidase</fullName>
    </submittedName>
</protein>
<keyword evidence="2" id="KW-0378">Hydrolase</keyword>
<evidence type="ECO:0000313" key="8">
    <source>
        <dbReference type="Proteomes" id="UP000033519"/>
    </source>
</evidence>
<dbReference type="InterPro" id="IPR000514">
    <property type="entry name" value="Glyco_hydro_39"/>
</dbReference>
<dbReference type="InterPro" id="IPR017853">
    <property type="entry name" value="GH"/>
</dbReference>
<name>A0A0F5PYX4_9HYPH</name>
<evidence type="ECO:0000256" key="2">
    <source>
        <dbReference type="ARBA" id="ARBA00022801"/>
    </source>
</evidence>
<dbReference type="InterPro" id="IPR051923">
    <property type="entry name" value="Glycosyl_Hydrolase_39"/>
</dbReference>
<keyword evidence="8" id="KW-1185">Reference proteome</keyword>
<dbReference type="GO" id="GO:0005975">
    <property type="term" value="P:carbohydrate metabolic process"/>
    <property type="evidence" value="ECO:0007669"/>
    <property type="project" value="InterPro"/>
</dbReference>
<feature type="domain" description="Glycosyl hydrolases family 39 N-terminal catalytic" evidence="5">
    <location>
        <begin position="82"/>
        <end position="499"/>
    </location>
</feature>
<gene>
    <name evidence="7" type="ORF">SAMN04488059_12144</name>
    <name evidence="6" type="ORF">WH91_06005</name>
</gene>
<dbReference type="GO" id="GO:0004553">
    <property type="term" value="F:hydrolase activity, hydrolyzing O-glycosyl compounds"/>
    <property type="evidence" value="ECO:0007669"/>
    <property type="project" value="InterPro"/>
</dbReference>
<dbReference type="PATRIC" id="fig|728005.3.peg.3631"/>
<dbReference type="PANTHER" id="PTHR12631:SF8">
    <property type="entry name" value="ALPHA-L-IDURONIDASE"/>
    <property type="match status" value="1"/>
</dbReference>
<evidence type="ECO:0000256" key="3">
    <source>
        <dbReference type="ARBA" id="ARBA00023295"/>
    </source>
</evidence>
<evidence type="ECO:0000313" key="6">
    <source>
        <dbReference type="EMBL" id="KKC33877.1"/>
    </source>
</evidence>
<dbReference type="Proteomes" id="UP000033519">
    <property type="component" value="Unassembled WGS sequence"/>
</dbReference>
<reference evidence="7 9" key="2">
    <citation type="submission" date="2016-10" db="EMBL/GenBank/DDBJ databases">
        <authorList>
            <person name="de Groot N.N."/>
        </authorList>
    </citation>
    <scope>NUCLEOTIDE SEQUENCE [LARGE SCALE GENOMIC DNA]</scope>
    <source>
        <strain evidence="7 9">CGMCC 1.10210</strain>
    </source>
</reference>
<dbReference type="Proteomes" id="UP000182258">
    <property type="component" value="Unassembled WGS sequence"/>
</dbReference>
<keyword evidence="3" id="KW-0326">Glycosidase</keyword>
<accession>A0A0F5PYX4</accession>
<dbReference type="PANTHER" id="PTHR12631">
    <property type="entry name" value="ALPHA-L-IDURONIDASE"/>
    <property type="match status" value="1"/>
</dbReference>
<dbReference type="OrthoDB" id="9815836at2"/>
<dbReference type="RefSeq" id="WP_046170094.1">
    <property type="nucleotide sequence ID" value="NZ_FOMB01000021.1"/>
</dbReference>
<evidence type="ECO:0000313" key="9">
    <source>
        <dbReference type="Proteomes" id="UP000182258"/>
    </source>
</evidence>
<dbReference type="InterPro" id="IPR049165">
    <property type="entry name" value="GH39_as"/>
</dbReference>
<dbReference type="Pfam" id="PF01229">
    <property type="entry name" value="Glyco_hydro_39"/>
    <property type="match status" value="1"/>
</dbReference>
<dbReference type="AlphaFoldDB" id="A0A0F5PYX4"/>
<evidence type="ECO:0000256" key="4">
    <source>
        <dbReference type="PIRSR" id="PIRSR600514-1"/>
    </source>
</evidence>
<evidence type="ECO:0000259" key="5">
    <source>
        <dbReference type="Pfam" id="PF01229"/>
    </source>
</evidence>
<proteinExistence type="inferred from homology"/>
<evidence type="ECO:0000313" key="7">
    <source>
        <dbReference type="EMBL" id="SFD10652.1"/>
    </source>
</evidence>
<dbReference type="SUPFAM" id="SSF51011">
    <property type="entry name" value="Glycosyl hydrolase domain"/>
    <property type="match status" value="1"/>
</dbReference>
<organism evidence="7 9">
    <name type="scientific">Devosia psychrophila</name>
    <dbReference type="NCBI Taxonomy" id="728005"/>
    <lineage>
        <taxon>Bacteria</taxon>
        <taxon>Pseudomonadati</taxon>
        <taxon>Pseudomonadota</taxon>
        <taxon>Alphaproteobacteria</taxon>
        <taxon>Hyphomicrobiales</taxon>
        <taxon>Devosiaceae</taxon>
        <taxon>Devosia</taxon>
    </lineage>
</organism>
<reference evidence="6 8" key="1">
    <citation type="submission" date="2015-03" db="EMBL/GenBank/DDBJ databases">
        <authorList>
            <person name="Lepp D."/>
            <person name="Hassan Y.I."/>
            <person name="Li X.-Z."/>
            <person name="Zhou T."/>
        </authorList>
    </citation>
    <scope>NUCLEOTIDE SEQUENCE [LARGE SCALE GENOMIC DNA]</scope>
    <source>
        <strain evidence="6 8">Cr7-05</strain>
    </source>
</reference>
<dbReference type="InterPro" id="IPR049166">
    <property type="entry name" value="GH39_cat"/>
</dbReference>
<dbReference type="STRING" id="728005.SAMN04488059_12144"/>
<dbReference type="Gene3D" id="2.60.40.1500">
    <property type="entry name" value="Glycosyl hydrolase domain, family 39"/>
    <property type="match status" value="1"/>
</dbReference>
<feature type="active site" description="Proton donor" evidence="4">
    <location>
        <position position="189"/>
    </location>
</feature>
<dbReference type="EMBL" id="LAPV01000074">
    <property type="protein sequence ID" value="KKC33877.1"/>
    <property type="molecule type" value="Genomic_DNA"/>
</dbReference>
<dbReference type="SUPFAM" id="SSF51445">
    <property type="entry name" value="(Trans)glycosidases"/>
    <property type="match status" value="1"/>
</dbReference>
<dbReference type="EMBL" id="FOMB01000021">
    <property type="protein sequence ID" value="SFD10652.1"/>
    <property type="molecule type" value="Genomic_DNA"/>
</dbReference>